<feature type="domain" description="General secretion pathway GspH" evidence="12">
    <location>
        <begin position="56"/>
        <end position="176"/>
    </location>
</feature>
<dbReference type="InterPro" id="IPR022346">
    <property type="entry name" value="T2SS_GspH"/>
</dbReference>
<evidence type="ECO:0000313" key="14">
    <source>
        <dbReference type="Proteomes" id="UP001057498"/>
    </source>
</evidence>
<dbReference type="InterPro" id="IPR045584">
    <property type="entry name" value="Pilin-like"/>
</dbReference>
<dbReference type="RefSeq" id="WP_251971189.1">
    <property type="nucleotide sequence ID" value="NZ_AP025730.1"/>
</dbReference>
<keyword evidence="5" id="KW-0997">Cell inner membrane</keyword>
<evidence type="ECO:0000256" key="3">
    <source>
        <dbReference type="ARBA" id="ARBA00022475"/>
    </source>
</evidence>
<dbReference type="Gene3D" id="3.55.40.10">
    <property type="entry name" value="minor pseudopilin epsh domain"/>
    <property type="match status" value="1"/>
</dbReference>
<dbReference type="PROSITE" id="PS00409">
    <property type="entry name" value="PROKAR_NTER_METHYL"/>
    <property type="match status" value="1"/>
</dbReference>
<dbReference type="NCBIfam" id="TIGR02532">
    <property type="entry name" value="IV_pilin_GFxxxE"/>
    <property type="match status" value="1"/>
</dbReference>
<dbReference type="Pfam" id="PF12019">
    <property type="entry name" value="GspH"/>
    <property type="match status" value="1"/>
</dbReference>
<evidence type="ECO:0000313" key="13">
    <source>
        <dbReference type="EMBL" id="BDI08053.1"/>
    </source>
</evidence>
<evidence type="ECO:0000256" key="10">
    <source>
        <dbReference type="ARBA" id="ARBA00030775"/>
    </source>
</evidence>
<dbReference type="EMBL" id="AP025730">
    <property type="protein sequence ID" value="BDI08053.1"/>
    <property type="molecule type" value="Genomic_DNA"/>
</dbReference>
<gene>
    <name evidence="13" type="ORF">CATMQ487_50230</name>
</gene>
<name>A0ABN6PVF1_9BURK</name>
<evidence type="ECO:0000256" key="4">
    <source>
        <dbReference type="ARBA" id="ARBA00022481"/>
    </source>
</evidence>
<protein>
    <recommendedName>
        <fullName evidence="2">Type II secretion system protein H</fullName>
    </recommendedName>
    <alternativeName>
        <fullName evidence="10">General secretion pathway protein H</fullName>
    </alternativeName>
</protein>
<keyword evidence="6 11" id="KW-0812">Transmembrane</keyword>
<reference evidence="13" key="1">
    <citation type="submission" date="2022-04" db="EMBL/GenBank/DDBJ databases">
        <title>Whole genome sequence of Sphaerotilus sp. FB-5.</title>
        <authorList>
            <person name="Takeda M."/>
            <person name="Narihara S."/>
            <person name="Akimoto M."/>
            <person name="Akimoto R."/>
            <person name="Nishiyashiki S."/>
            <person name="Murakami T."/>
        </authorList>
    </citation>
    <scope>NUCLEOTIDE SEQUENCE</scope>
    <source>
        <strain evidence="13">FB-5</strain>
    </source>
</reference>
<evidence type="ECO:0000256" key="8">
    <source>
        <dbReference type="ARBA" id="ARBA00023136"/>
    </source>
</evidence>
<accession>A0ABN6PVF1</accession>
<keyword evidence="8 11" id="KW-0472">Membrane</keyword>
<evidence type="ECO:0000256" key="11">
    <source>
        <dbReference type="SAM" id="Phobius"/>
    </source>
</evidence>
<evidence type="ECO:0000256" key="9">
    <source>
        <dbReference type="ARBA" id="ARBA00025772"/>
    </source>
</evidence>
<comment type="similarity">
    <text evidence="9">Belongs to the GSP H family.</text>
</comment>
<evidence type="ECO:0000259" key="12">
    <source>
        <dbReference type="Pfam" id="PF12019"/>
    </source>
</evidence>
<feature type="transmembrane region" description="Helical" evidence="11">
    <location>
        <begin position="20"/>
        <end position="41"/>
    </location>
</feature>
<evidence type="ECO:0000256" key="7">
    <source>
        <dbReference type="ARBA" id="ARBA00022989"/>
    </source>
</evidence>
<keyword evidence="7 11" id="KW-1133">Transmembrane helix</keyword>
<evidence type="ECO:0000256" key="5">
    <source>
        <dbReference type="ARBA" id="ARBA00022519"/>
    </source>
</evidence>
<evidence type="ECO:0000256" key="6">
    <source>
        <dbReference type="ARBA" id="ARBA00022692"/>
    </source>
</evidence>
<dbReference type="InterPro" id="IPR012902">
    <property type="entry name" value="N_methyl_site"/>
</dbReference>
<organism evidence="13 14">
    <name type="scientific">Sphaerotilus microaerophilus</name>
    <dbReference type="NCBI Taxonomy" id="2914710"/>
    <lineage>
        <taxon>Bacteria</taxon>
        <taxon>Pseudomonadati</taxon>
        <taxon>Pseudomonadota</taxon>
        <taxon>Betaproteobacteria</taxon>
        <taxon>Burkholderiales</taxon>
        <taxon>Sphaerotilaceae</taxon>
        <taxon>Sphaerotilus</taxon>
    </lineage>
</organism>
<keyword evidence="3" id="KW-1003">Cell membrane</keyword>
<keyword evidence="4" id="KW-0488">Methylation</keyword>
<evidence type="ECO:0000256" key="2">
    <source>
        <dbReference type="ARBA" id="ARBA00021549"/>
    </source>
</evidence>
<dbReference type="Proteomes" id="UP001057498">
    <property type="component" value="Chromosome"/>
</dbReference>
<evidence type="ECO:0000256" key="1">
    <source>
        <dbReference type="ARBA" id="ARBA00004377"/>
    </source>
</evidence>
<keyword evidence="14" id="KW-1185">Reference proteome</keyword>
<proteinExistence type="inferred from homology"/>
<sequence>MRHLHLALPPPRAGSPARGLTLIELLVVMAILGLISAMAAPSMADFQRSRRLESTVQHLASDLSYARAEAIKRNTPVVLCATTTTTCGSATTASDWVAGWQICYDKDADGACDVGSSTDPNPIRRQTSLSADVTLTGPASRLRFNADGTLTATDYTAFTLAAASAARWWVAIAASGVVTVRKG</sequence>
<comment type="subcellular location">
    <subcellularLocation>
        <location evidence="1">Cell inner membrane</location>
        <topology evidence="1">Single-pass membrane protein</topology>
    </subcellularLocation>
</comment>
<dbReference type="Pfam" id="PF07963">
    <property type="entry name" value="N_methyl"/>
    <property type="match status" value="1"/>
</dbReference>
<dbReference type="SUPFAM" id="SSF54523">
    <property type="entry name" value="Pili subunits"/>
    <property type="match status" value="1"/>
</dbReference>